<evidence type="ECO:0000313" key="1">
    <source>
        <dbReference type="EMBL" id="KAK4832512.1"/>
    </source>
</evidence>
<accession>A0AAN7NVR1</accession>
<protein>
    <submittedName>
        <fullName evidence="1">Uncharacterized protein</fullName>
    </submittedName>
</protein>
<sequence length="592" mass="65279">MLAGLDPLVILYMPCDSTQDDLLHQLPRHRGQADRPVVPRVLLFKTRLELEGCDGLKQPLLPAISGCSLLPSARSNKRKKSWAMMQGKKKLIKTKGRATCLAVHGAWSLRAVRRLRQQAAGVRDAAAKAGKRETAGKSLSLESAKQSQFPQPLLIRLLLQTLHQLRCPSLGTLQHLNVFLGVRGPKLNTGFEVRPHQCRVQGDNHFPTPAGYSISDTSQDAVSFLGHLGTLLAHIQEAVNQHPQVLFHQAAFQPLFPKPVALHGVVVPQVQDLALGLVEPHTIDLSPLIQPVQIPLQSLPPLKQINTPTQLGVICKLTEGAFDPLIQIIDKDKPMDTDSQLLLNNPSSLSRSSSDLCSRPFTSFVALLWTRSSTSMSFLELQLTFTAKLNKVCYSNISMQKFISVLSYFLFNYNVREESKPPLVQLEAISSRPIACYLGDETDPHLATTSFQAKQSQLPQPLLIRLLLQTLHQLRCPSLDTLQHLNVSLVVGGPKLNTAFEAAFQPLFPKSVALHGVVVTEEQDLALGLVKHHTVDLGPSIQPVQIPLQSVPALKQINTPTQLGVICKFAEGALDPFVQIIDKDIKQDWPQY</sequence>
<reference evidence="1 2" key="1">
    <citation type="journal article" date="2023" name="J. Hered.">
        <title>Chromosome-level genome of the wood stork (Mycteria americana) provides insight into avian chromosome evolution.</title>
        <authorList>
            <person name="Flamio R. Jr."/>
            <person name="Ramstad K.M."/>
        </authorList>
    </citation>
    <scope>NUCLEOTIDE SEQUENCE [LARGE SCALE GENOMIC DNA]</scope>
    <source>
        <strain evidence="1">JAX WOST 10</strain>
    </source>
</reference>
<comment type="caution">
    <text evidence="1">The sequence shown here is derived from an EMBL/GenBank/DDBJ whole genome shotgun (WGS) entry which is preliminary data.</text>
</comment>
<proteinExistence type="predicted"/>
<keyword evidence="2" id="KW-1185">Reference proteome</keyword>
<evidence type="ECO:0000313" key="2">
    <source>
        <dbReference type="Proteomes" id="UP001333110"/>
    </source>
</evidence>
<gene>
    <name evidence="1" type="ORF">QYF61_023577</name>
</gene>
<organism evidence="1 2">
    <name type="scientific">Mycteria americana</name>
    <name type="common">Wood stork</name>
    <dbReference type="NCBI Taxonomy" id="33587"/>
    <lineage>
        <taxon>Eukaryota</taxon>
        <taxon>Metazoa</taxon>
        <taxon>Chordata</taxon>
        <taxon>Craniata</taxon>
        <taxon>Vertebrata</taxon>
        <taxon>Euteleostomi</taxon>
        <taxon>Archelosauria</taxon>
        <taxon>Archosauria</taxon>
        <taxon>Dinosauria</taxon>
        <taxon>Saurischia</taxon>
        <taxon>Theropoda</taxon>
        <taxon>Coelurosauria</taxon>
        <taxon>Aves</taxon>
        <taxon>Neognathae</taxon>
        <taxon>Neoaves</taxon>
        <taxon>Aequornithes</taxon>
        <taxon>Ciconiiformes</taxon>
        <taxon>Ciconiidae</taxon>
        <taxon>Mycteria</taxon>
    </lineage>
</organism>
<dbReference type="Proteomes" id="UP001333110">
    <property type="component" value="Unassembled WGS sequence"/>
</dbReference>
<dbReference type="AlphaFoldDB" id="A0AAN7NVR1"/>
<name>A0AAN7NVR1_MYCAM</name>
<dbReference type="EMBL" id="JAUNZN010000001">
    <property type="protein sequence ID" value="KAK4832512.1"/>
    <property type="molecule type" value="Genomic_DNA"/>
</dbReference>